<dbReference type="InterPro" id="IPR009057">
    <property type="entry name" value="Homeodomain-like_sf"/>
</dbReference>
<organism evidence="5 6">
    <name type="scientific">Kribbella orskensis</name>
    <dbReference type="NCBI Taxonomy" id="2512216"/>
    <lineage>
        <taxon>Bacteria</taxon>
        <taxon>Bacillati</taxon>
        <taxon>Actinomycetota</taxon>
        <taxon>Actinomycetes</taxon>
        <taxon>Propionibacteriales</taxon>
        <taxon>Kribbellaceae</taxon>
        <taxon>Kribbella</taxon>
    </lineage>
</organism>
<keyword evidence="1" id="KW-0805">Transcription regulation</keyword>
<dbReference type="InterPro" id="IPR020449">
    <property type="entry name" value="Tscrpt_reg_AraC-type_HTH"/>
</dbReference>
<evidence type="ECO:0000313" key="6">
    <source>
        <dbReference type="Proteomes" id="UP000295818"/>
    </source>
</evidence>
<gene>
    <name evidence="5" type="ORF">EV644_108199</name>
</gene>
<evidence type="ECO:0000256" key="2">
    <source>
        <dbReference type="ARBA" id="ARBA00023125"/>
    </source>
</evidence>
<dbReference type="PROSITE" id="PS01124">
    <property type="entry name" value="HTH_ARAC_FAMILY_2"/>
    <property type="match status" value="1"/>
</dbReference>
<proteinExistence type="predicted"/>
<dbReference type="PANTHER" id="PTHR43280">
    <property type="entry name" value="ARAC-FAMILY TRANSCRIPTIONAL REGULATOR"/>
    <property type="match status" value="1"/>
</dbReference>
<evidence type="ECO:0000256" key="1">
    <source>
        <dbReference type="ARBA" id="ARBA00023015"/>
    </source>
</evidence>
<evidence type="ECO:0000313" key="5">
    <source>
        <dbReference type="EMBL" id="TCO20985.1"/>
    </source>
</evidence>
<name>A0ABY2BHZ9_9ACTN</name>
<keyword evidence="2" id="KW-0238">DNA-binding</keyword>
<dbReference type="InterPro" id="IPR018060">
    <property type="entry name" value="HTH_AraC"/>
</dbReference>
<evidence type="ECO:0000259" key="4">
    <source>
        <dbReference type="PROSITE" id="PS01124"/>
    </source>
</evidence>
<feature type="domain" description="HTH araC/xylS-type" evidence="4">
    <location>
        <begin position="21"/>
        <end position="65"/>
    </location>
</feature>
<keyword evidence="6" id="KW-1185">Reference proteome</keyword>
<dbReference type="SUPFAM" id="SSF46689">
    <property type="entry name" value="Homeodomain-like"/>
    <property type="match status" value="1"/>
</dbReference>
<keyword evidence="3" id="KW-0804">Transcription</keyword>
<reference evidence="5 6" key="1">
    <citation type="journal article" date="2015" name="Stand. Genomic Sci.">
        <title>Genomic Encyclopedia of Bacterial and Archaeal Type Strains, Phase III: the genomes of soil and plant-associated and newly described type strains.</title>
        <authorList>
            <person name="Whitman W.B."/>
            <person name="Woyke T."/>
            <person name="Klenk H.P."/>
            <person name="Zhou Y."/>
            <person name="Lilburn T.G."/>
            <person name="Beck B.J."/>
            <person name="De Vos P."/>
            <person name="Vandamme P."/>
            <person name="Eisen J.A."/>
            <person name="Garrity G."/>
            <person name="Hugenholtz P."/>
            <person name="Kyrpides N.C."/>
        </authorList>
    </citation>
    <scope>NUCLEOTIDE SEQUENCE [LARGE SCALE GENOMIC DNA]</scope>
    <source>
        <strain evidence="5 6">VKM Ac-2538</strain>
    </source>
</reference>
<dbReference type="SMART" id="SM00342">
    <property type="entry name" value="HTH_ARAC"/>
    <property type="match status" value="1"/>
</dbReference>
<comment type="caution">
    <text evidence="5">The sequence shown here is derived from an EMBL/GenBank/DDBJ whole genome shotgun (WGS) entry which is preliminary data.</text>
</comment>
<sequence>MSELTVAILAVPRVITLDLGARRLLEESDWSVERIASATGFGTAANFRSAFRREVGTTPSTYRKSSGTSQVDEA</sequence>
<dbReference type="EMBL" id="SLWM01000008">
    <property type="protein sequence ID" value="TCO20985.1"/>
    <property type="molecule type" value="Genomic_DNA"/>
</dbReference>
<protein>
    <submittedName>
        <fullName evidence="5">Helix-turn-helix protein</fullName>
    </submittedName>
</protein>
<dbReference type="Proteomes" id="UP000295818">
    <property type="component" value="Unassembled WGS sequence"/>
</dbReference>
<dbReference type="Gene3D" id="1.10.10.60">
    <property type="entry name" value="Homeodomain-like"/>
    <property type="match status" value="1"/>
</dbReference>
<dbReference type="RefSeq" id="WP_132190740.1">
    <property type="nucleotide sequence ID" value="NZ_SLWM01000008.1"/>
</dbReference>
<accession>A0ABY2BHZ9</accession>
<dbReference type="PRINTS" id="PR00032">
    <property type="entry name" value="HTHARAC"/>
</dbReference>
<evidence type="ECO:0000256" key="3">
    <source>
        <dbReference type="ARBA" id="ARBA00023163"/>
    </source>
</evidence>
<dbReference type="PANTHER" id="PTHR43280:SF2">
    <property type="entry name" value="HTH-TYPE TRANSCRIPTIONAL REGULATOR EXSA"/>
    <property type="match status" value="1"/>
</dbReference>
<dbReference type="Pfam" id="PF12833">
    <property type="entry name" value="HTH_18"/>
    <property type="match status" value="1"/>
</dbReference>